<dbReference type="RefSeq" id="WP_098469168.1">
    <property type="nucleotide sequence ID" value="NZ_PDJD01000001.1"/>
</dbReference>
<dbReference type="OrthoDB" id="8479486at2"/>
<feature type="region of interest" description="Disordered" evidence="3">
    <location>
        <begin position="267"/>
        <end position="291"/>
    </location>
</feature>
<keyword evidence="2 4" id="KW-0808">Transferase</keyword>
<keyword evidence="1" id="KW-0328">Glycosyltransferase</keyword>
<dbReference type="GO" id="GO:0016757">
    <property type="term" value="F:glycosyltransferase activity"/>
    <property type="evidence" value="ECO:0007669"/>
    <property type="project" value="UniProtKB-KW"/>
</dbReference>
<dbReference type="Pfam" id="PF05637">
    <property type="entry name" value="Glyco_transf_34"/>
    <property type="match status" value="1"/>
</dbReference>
<evidence type="ECO:0000313" key="4">
    <source>
        <dbReference type="EMBL" id="PFG20140.1"/>
    </source>
</evidence>
<comment type="caution">
    <text evidence="4">The sequence shown here is derived from an EMBL/GenBank/DDBJ whole genome shotgun (WGS) entry which is preliminary data.</text>
</comment>
<dbReference type="InterPro" id="IPR008630">
    <property type="entry name" value="Glyco_trans_34"/>
</dbReference>
<evidence type="ECO:0000256" key="1">
    <source>
        <dbReference type="ARBA" id="ARBA00022676"/>
    </source>
</evidence>
<accession>A0A2A9D2Q8</accession>
<name>A0A2A9D2Q8_9MICO</name>
<dbReference type="GO" id="GO:0016020">
    <property type="term" value="C:membrane"/>
    <property type="evidence" value="ECO:0007669"/>
    <property type="project" value="InterPro"/>
</dbReference>
<dbReference type="EMBL" id="PDJD01000001">
    <property type="protein sequence ID" value="PFG20140.1"/>
    <property type="molecule type" value="Genomic_DNA"/>
</dbReference>
<dbReference type="Proteomes" id="UP000224915">
    <property type="component" value="Unassembled WGS sequence"/>
</dbReference>
<dbReference type="AlphaFoldDB" id="A0A2A9D2Q8"/>
<dbReference type="InterPro" id="IPR029044">
    <property type="entry name" value="Nucleotide-diphossugar_trans"/>
</dbReference>
<evidence type="ECO:0000256" key="3">
    <source>
        <dbReference type="SAM" id="MobiDB-lite"/>
    </source>
</evidence>
<protein>
    <submittedName>
        <fullName evidence="4">Galactosyl transferase GMA12/MNN10 family protein</fullName>
    </submittedName>
</protein>
<organism evidence="4 5">
    <name type="scientific">Serinibacter salmoneus</name>
    <dbReference type="NCBI Taxonomy" id="556530"/>
    <lineage>
        <taxon>Bacteria</taxon>
        <taxon>Bacillati</taxon>
        <taxon>Actinomycetota</taxon>
        <taxon>Actinomycetes</taxon>
        <taxon>Micrococcales</taxon>
        <taxon>Beutenbergiaceae</taxon>
        <taxon>Serinibacter</taxon>
    </lineage>
</organism>
<dbReference type="PANTHER" id="PTHR31306">
    <property type="entry name" value="ALPHA-1,6-MANNOSYLTRANSFERASE MNN11-RELATED"/>
    <property type="match status" value="1"/>
</dbReference>
<dbReference type="Gene3D" id="3.90.550.10">
    <property type="entry name" value="Spore Coat Polysaccharide Biosynthesis Protein SpsA, Chain A"/>
    <property type="match status" value="1"/>
</dbReference>
<proteinExistence type="predicted"/>
<dbReference type="GO" id="GO:0006487">
    <property type="term" value="P:protein N-linked glycosylation"/>
    <property type="evidence" value="ECO:0007669"/>
    <property type="project" value="TreeGrafter"/>
</dbReference>
<sequence>MSITIVSGHSNPATPAPLNHRAYAQRHGYAYVFDATPYPLETVWDQKLLAILQVMKDPETEWIFWIDDDAIFTQLDVPLTQLRGKDVDAPWGPAADTDRRDIPLLERPESFHVCRSPVNPFGEWSAINAGLMIIRNTATMRDFIATILHTPMESVAAWWDPEVNGNLYADDGDQERMQYLIATRGLAEQVGLHDPLAFNSRTYHLAERLDELFVCHLANYRDKVQGYRELRERFGLSEYLLPPDELDHELYRHSMFFHRPALLPQCGADPASESESEPAPTTRPLPPLTSRGARIVGDLEWQGRRLARWTITRLRGGG</sequence>
<gene>
    <name evidence="4" type="ORF">ATL40_1727</name>
</gene>
<keyword evidence="5" id="KW-1185">Reference proteome</keyword>
<evidence type="ECO:0000256" key="2">
    <source>
        <dbReference type="ARBA" id="ARBA00022679"/>
    </source>
</evidence>
<dbReference type="PANTHER" id="PTHR31306:SF4">
    <property type="entry name" value="ALPHA-1,2-GALACTOSYLTRANSFERASE"/>
    <property type="match status" value="1"/>
</dbReference>
<evidence type="ECO:0000313" key="5">
    <source>
        <dbReference type="Proteomes" id="UP000224915"/>
    </source>
</evidence>
<reference evidence="4 5" key="1">
    <citation type="submission" date="2017-10" db="EMBL/GenBank/DDBJ databases">
        <title>Sequencing the genomes of 1000 actinobacteria strains.</title>
        <authorList>
            <person name="Klenk H.-P."/>
        </authorList>
    </citation>
    <scope>NUCLEOTIDE SEQUENCE [LARGE SCALE GENOMIC DNA]</scope>
    <source>
        <strain evidence="4 5">DSM 21801</strain>
    </source>
</reference>